<accession>A0A396G3S2</accession>
<dbReference type="AlphaFoldDB" id="A0A396G3S2"/>
<dbReference type="EMBL" id="QSRZ01000003">
    <property type="protein sequence ID" value="RGL51107.1"/>
    <property type="molecule type" value="Genomic_DNA"/>
</dbReference>
<name>A0A396G3S2_BIFLN</name>
<organism evidence="1 2">
    <name type="scientific">Bifidobacterium longum</name>
    <dbReference type="NCBI Taxonomy" id="216816"/>
    <lineage>
        <taxon>Bacteria</taxon>
        <taxon>Bacillati</taxon>
        <taxon>Actinomycetota</taxon>
        <taxon>Actinomycetes</taxon>
        <taxon>Bifidobacteriales</taxon>
        <taxon>Bifidobacteriaceae</taxon>
        <taxon>Bifidobacterium</taxon>
    </lineage>
</organism>
<evidence type="ECO:0000313" key="2">
    <source>
        <dbReference type="Proteomes" id="UP000261288"/>
    </source>
</evidence>
<proteinExistence type="predicted"/>
<dbReference type="Proteomes" id="UP000261288">
    <property type="component" value="Unassembled WGS sequence"/>
</dbReference>
<evidence type="ECO:0000313" key="1">
    <source>
        <dbReference type="EMBL" id="RGL51107.1"/>
    </source>
</evidence>
<sequence>MGYAVDYIPTSEQKRRKVKKKYRREHVTSKAIRAKDMKKAVKWNLPKLEYDTTGADTVDRSIAIRILHLDCISRDTDPDGDHAMQQLVSEGIVSKPKRVGGRQVFGRADLIQSLKAWTR</sequence>
<reference evidence="1 2" key="1">
    <citation type="submission" date="2018-08" db="EMBL/GenBank/DDBJ databases">
        <title>A genome reference for cultivated species of the human gut microbiota.</title>
        <authorList>
            <person name="Zou Y."/>
            <person name="Xue W."/>
            <person name="Luo G."/>
        </authorList>
    </citation>
    <scope>NUCLEOTIDE SEQUENCE [LARGE SCALE GENOMIC DNA]</scope>
    <source>
        <strain evidence="1 2">TF06-45A</strain>
    </source>
</reference>
<comment type="caution">
    <text evidence="1">The sequence shown here is derived from an EMBL/GenBank/DDBJ whole genome shotgun (WGS) entry which is preliminary data.</text>
</comment>
<protein>
    <submittedName>
        <fullName evidence="1">Uncharacterized protein</fullName>
    </submittedName>
</protein>
<dbReference type="RefSeq" id="WP_019727776.1">
    <property type="nucleotide sequence ID" value="NZ_PJEC01000041.1"/>
</dbReference>
<gene>
    <name evidence="1" type="ORF">DXC63_03495</name>
</gene>